<feature type="transmembrane region" description="Helical" evidence="1">
    <location>
        <begin position="20"/>
        <end position="39"/>
    </location>
</feature>
<reference evidence="2 3" key="1">
    <citation type="submission" date="2017-01" db="EMBL/GenBank/DDBJ databases">
        <authorList>
            <person name="Mah S.A."/>
            <person name="Swanson W.J."/>
            <person name="Moy G.W."/>
            <person name="Vacquier V.D."/>
        </authorList>
    </citation>
    <scope>NUCLEOTIDE SEQUENCE [LARGE SCALE GENOMIC DNA]</scope>
    <source>
        <strain evidence="2 3">GSMNP</strain>
    </source>
</reference>
<sequence length="168" mass="19189">MLQEVDYNYWTNREILDVVIFSPFYKFLLYMAVFFTLILEPDPLIFHAVKNQSLFFCITDFPLAGSGTTSVEGIRIGACIGIFNISGYHIPVFHPGVNRCFHRSSDTLRRFWDRVPPCFLMYSIEVKLPECTKTHRPCISGSFSAYRITNSSFTFIASGICCGFHGPE</sequence>
<protein>
    <submittedName>
        <fullName evidence="2">Uncharacterized protein</fullName>
    </submittedName>
</protein>
<evidence type="ECO:0000313" key="2">
    <source>
        <dbReference type="EMBL" id="OMJ11782.1"/>
    </source>
</evidence>
<gene>
    <name evidence="2" type="ORF">AYI70_g9492</name>
</gene>
<keyword evidence="1" id="KW-1133">Transmembrane helix</keyword>
<dbReference type="EMBL" id="LSSN01004289">
    <property type="protein sequence ID" value="OMJ11782.1"/>
    <property type="molecule type" value="Genomic_DNA"/>
</dbReference>
<dbReference type="AlphaFoldDB" id="A0A1R1XAW3"/>
<evidence type="ECO:0000256" key="1">
    <source>
        <dbReference type="SAM" id="Phobius"/>
    </source>
</evidence>
<evidence type="ECO:0000313" key="3">
    <source>
        <dbReference type="Proteomes" id="UP000187283"/>
    </source>
</evidence>
<accession>A0A1R1XAW3</accession>
<keyword evidence="1" id="KW-0812">Transmembrane</keyword>
<name>A0A1R1XAW3_9FUNG</name>
<keyword evidence="1" id="KW-0472">Membrane</keyword>
<organism evidence="2 3">
    <name type="scientific">Smittium culicis</name>
    <dbReference type="NCBI Taxonomy" id="133412"/>
    <lineage>
        <taxon>Eukaryota</taxon>
        <taxon>Fungi</taxon>
        <taxon>Fungi incertae sedis</taxon>
        <taxon>Zoopagomycota</taxon>
        <taxon>Kickxellomycotina</taxon>
        <taxon>Harpellomycetes</taxon>
        <taxon>Harpellales</taxon>
        <taxon>Legeriomycetaceae</taxon>
        <taxon>Smittium</taxon>
    </lineage>
</organism>
<comment type="caution">
    <text evidence="2">The sequence shown here is derived from an EMBL/GenBank/DDBJ whole genome shotgun (WGS) entry which is preliminary data.</text>
</comment>
<dbReference type="Proteomes" id="UP000187283">
    <property type="component" value="Unassembled WGS sequence"/>
</dbReference>
<keyword evidence="3" id="KW-1185">Reference proteome</keyword>
<proteinExistence type="predicted"/>